<keyword evidence="4" id="KW-1185">Reference proteome</keyword>
<comment type="caution">
    <text evidence="3">The sequence shown here is derived from an EMBL/GenBank/DDBJ whole genome shotgun (WGS) entry which is preliminary data.</text>
</comment>
<protein>
    <recommendedName>
        <fullName evidence="2">Replication factor-A protein 1 N-terminal domain-containing protein</fullName>
    </recommendedName>
</protein>
<evidence type="ECO:0000313" key="3">
    <source>
        <dbReference type="EMBL" id="KAF3840959.1"/>
    </source>
</evidence>
<dbReference type="FunFam" id="2.40.50.140:FF:000117">
    <property type="entry name" value="Replication protein A subunit"/>
    <property type="match status" value="1"/>
</dbReference>
<dbReference type="PROSITE" id="PS51257">
    <property type="entry name" value="PROKAR_LIPOPROTEIN"/>
    <property type="match status" value="1"/>
</dbReference>
<dbReference type="GO" id="GO:0006260">
    <property type="term" value="P:DNA replication"/>
    <property type="evidence" value="ECO:0007669"/>
    <property type="project" value="InterPro"/>
</dbReference>
<feature type="region of interest" description="Disordered" evidence="1">
    <location>
        <begin position="41"/>
        <end position="66"/>
    </location>
</feature>
<dbReference type="GO" id="GO:0005634">
    <property type="term" value="C:nucleus"/>
    <property type="evidence" value="ECO:0007669"/>
    <property type="project" value="InterPro"/>
</dbReference>
<sequence length="297" mass="32082">MCLRTTLPISHSSEFQAAPIPPSSSGGWLFACKGLLRSQDAERAVTSRPSPSDLLPMNTPSGDVPPRRLADRKLSSIGCSCSPHTAQDSEFQSNTCDSAGAPLLPLHPAFLLYLVPPPSLALIKGSEVNNAVLQILNIRQVSTSSPPRYRLRMSDGQHTWSSFLLATQLNNLTEDNLVPNSVFLVKKSIKNTLTDGRSVVILLDMEMLQSAEETGGKIGDPTPYETVVKRSSSQESVSSTLFPASPPSAAEPGPSKWNKSNRSPPRGQGSGFVGKSPMKASPSKFSPMRHHPWRHHP</sequence>
<organism evidence="3 4">
    <name type="scientific">Dissostichus mawsoni</name>
    <name type="common">Antarctic cod</name>
    <dbReference type="NCBI Taxonomy" id="36200"/>
    <lineage>
        <taxon>Eukaryota</taxon>
        <taxon>Metazoa</taxon>
        <taxon>Chordata</taxon>
        <taxon>Craniata</taxon>
        <taxon>Vertebrata</taxon>
        <taxon>Euteleostomi</taxon>
        <taxon>Actinopterygii</taxon>
        <taxon>Neopterygii</taxon>
        <taxon>Teleostei</taxon>
        <taxon>Neoteleostei</taxon>
        <taxon>Acanthomorphata</taxon>
        <taxon>Eupercaria</taxon>
        <taxon>Perciformes</taxon>
        <taxon>Notothenioidei</taxon>
        <taxon>Nototheniidae</taxon>
        <taxon>Dissostichus</taxon>
    </lineage>
</organism>
<accession>A0A7J5XWR8</accession>
<dbReference type="InterPro" id="IPR012340">
    <property type="entry name" value="NA-bd_OB-fold"/>
</dbReference>
<evidence type="ECO:0000259" key="2">
    <source>
        <dbReference type="Pfam" id="PF04057"/>
    </source>
</evidence>
<proteinExistence type="predicted"/>
<name>A0A7J5XWR8_DISMA</name>
<dbReference type="Gene3D" id="2.40.50.140">
    <property type="entry name" value="Nucleic acid-binding proteins"/>
    <property type="match status" value="1"/>
</dbReference>
<dbReference type="GO" id="GO:0003677">
    <property type="term" value="F:DNA binding"/>
    <property type="evidence" value="ECO:0007669"/>
    <property type="project" value="InterPro"/>
</dbReference>
<reference evidence="3 4" key="1">
    <citation type="submission" date="2020-03" db="EMBL/GenBank/DDBJ databases">
        <title>Dissostichus mawsoni Genome sequencing and assembly.</title>
        <authorList>
            <person name="Park H."/>
        </authorList>
    </citation>
    <scope>NUCLEOTIDE SEQUENCE [LARGE SCALE GENOMIC DNA]</scope>
    <source>
        <strain evidence="3">DM0001</strain>
        <tissue evidence="3">Muscle</tissue>
    </source>
</reference>
<dbReference type="AlphaFoldDB" id="A0A7J5XWR8"/>
<feature type="domain" description="Replication factor-A protein 1 N-terminal" evidence="2">
    <location>
        <begin position="125"/>
        <end position="209"/>
    </location>
</feature>
<feature type="region of interest" description="Disordered" evidence="1">
    <location>
        <begin position="213"/>
        <end position="297"/>
    </location>
</feature>
<feature type="compositionally biased region" description="Basic residues" evidence="1">
    <location>
        <begin position="287"/>
        <end position="297"/>
    </location>
</feature>
<dbReference type="InterPro" id="IPR007199">
    <property type="entry name" value="Rep_factor-A_N"/>
</dbReference>
<dbReference type="Proteomes" id="UP000518266">
    <property type="component" value="Unassembled WGS sequence"/>
</dbReference>
<evidence type="ECO:0000313" key="4">
    <source>
        <dbReference type="Proteomes" id="UP000518266"/>
    </source>
</evidence>
<dbReference type="SUPFAM" id="SSF50249">
    <property type="entry name" value="Nucleic acid-binding proteins"/>
    <property type="match status" value="1"/>
</dbReference>
<evidence type="ECO:0000256" key="1">
    <source>
        <dbReference type="SAM" id="MobiDB-lite"/>
    </source>
</evidence>
<gene>
    <name evidence="3" type="ORF">F7725_006821</name>
</gene>
<dbReference type="OrthoDB" id="1751331at2759"/>
<dbReference type="Pfam" id="PF04057">
    <property type="entry name" value="Rep-A_N"/>
    <property type="match status" value="1"/>
</dbReference>
<dbReference type="EMBL" id="JAAKFY010000020">
    <property type="protein sequence ID" value="KAF3840959.1"/>
    <property type="molecule type" value="Genomic_DNA"/>
</dbReference>